<evidence type="ECO:0000259" key="1">
    <source>
        <dbReference type="Pfam" id="PF13472"/>
    </source>
</evidence>
<dbReference type="InterPro" id="IPR013830">
    <property type="entry name" value="SGNH_hydro"/>
</dbReference>
<protein>
    <recommendedName>
        <fullName evidence="1">SGNH hydrolase-type esterase domain-containing protein</fullName>
    </recommendedName>
</protein>
<dbReference type="PANTHER" id="PTHR14209">
    <property type="entry name" value="ISOAMYL ACETATE-HYDROLYZING ESTERASE 1"/>
    <property type="match status" value="1"/>
</dbReference>
<dbReference type="OrthoDB" id="671439at2759"/>
<dbReference type="Pfam" id="PF13472">
    <property type="entry name" value="Lipase_GDSL_2"/>
    <property type="match status" value="1"/>
</dbReference>
<evidence type="ECO:0000313" key="2">
    <source>
        <dbReference type="EMBL" id="KAG7398104.1"/>
    </source>
</evidence>
<organism evidence="2 3">
    <name type="scientific">Phytophthora boehmeriae</name>
    <dbReference type="NCBI Taxonomy" id="109152"/>
    <lineage>
        <taxon>Eukaryota</taxon>
        <taxon>Sar</taxon>
        <taxon>Stramenopiles</taxon>
        <taxon>Oomycota</taxon>
        <taxon>Peronosporomycetes</taxon>
        <taxon>Peronosporales</taxon>
        <taxon>Peronosporaceae</taxon>
        <taxon>Phytophthora</taxon>
    </lineage>
</organism>
<dbReference type="Proteomes" id="UP000693981">
    <property type="component" value="Unassembled WGS sequence"/>
</dbReference>
<accession>A0A8T1WZ02</accession>
<keyword evidence="3" id="KW-1185">Reference proteome</keyword>
<gene>
    <name evidence="2" type="ORF">PHYBOEH_011738</name>
</gene>
<dbReference type="InterPro" id="IPR045136">
    <property type="entry name" value="Iah1-like"/>
</dbReference>
<sequence length="187" mass="21135">MSGYNTKWFVEFALPTIKRELSERSPALITLWLGANDAALPDGESAKQHVPLPTYSANLVKIVQSFRDRAPNANLLLITPPHVDDAVRQSFSPTNRAERTNAMAGEYAQACVEVGRKLDVNVLDVYSIFNSMEESERAECLDDGLHFSTKGNALVFRELQTKIHDAFPELEKSLENWQLPNFHIWFD</sequence>
<proteinExistence type="predicted"/>
<dbReference type="AlphaFoldDB" id="A0A8T1WZ02"/>
<reference evidence="2" key="1">
    <citation type="submission" date="2021-02" db="EMBL/GenBank/DDBJ databases">
        <authorList>
            <person name="Palmer J.M."/>
        </authorList>
    </citation>
    <scope>NUCLEOTIDE SEQUENCE</scope>
    <source>
        <strain evidence="2">SCRP23</strain>
    </source>
</reference>
<dbReference type="PANTHER" id="PTHR14209:SF19">
    <property type="entry name" value="ISOAMYL ACETATE-HYDROLYZING ESTERASE 1 HOMOLOG"/>
    <property type="match status" value="1"/>
</dbReference>
<dbReference type="EMBL" id="JAGDFL010000091">
    <property type="protein sequence ID" value="KAG7398104.1"/>
    <property type="molecule type" value="Genomic_DNA"/>
</dbReference>
<name>A0A8T1WZ02_9STRA</name>
<evidence type="ECO:0000313" key="3">
    <source>
        <dbReference type="Proteomes" id="UP000693981"/>
    </source>
</evidence>
<feature type="domain" description="SGNH hydrolase-type esterase" evidence="1">
    <location>
        <begin position="2"/>
        <end position="154"/>
    </location>
</feature>
<comment type="caution">
    <text evidence="2">The sequence shown here is derived from an EMBL/GenBank/DDBJ whole genome shotgun (WGS) entry which is preliminary data.</text>
</comment>